<accession>A0ABU2DS72</accession>
<comment type="caution">
    <text evidence="10">The sequence shown here is derived from an EMBL/GenBank/DDBJ whole genome shotgun (WGS) entry which is preliminary data.</text>
</comment>
<dbReference type="PANTHER" id="PTHR42682:SF4">
    <property type="entry name" value="NADH-UBIQUINONE_PLASTOQUINONE"/>
    <property type="match status" value="1"/>
</dbReference>
<dbReference type="InterPro" id="IPR001750">
    <property type="entry name" value="ND/Mrp_TM"/>
</dbReference>
<keyword evidence="4 8" id="KW-1133">Transmembrane helix</keyword>
<feature type="domain" description="NADH:quinone oxidoreductase/Mrp antiporter transmembrane" evidence="9">
    <location>
        <begin position="137"/>
        <end position="434"/>
    </location>
</feature>
<evidence type="ECO:0000256" key="6">
    <source>
        <dbReference type="ARBA" id="ARBA00023136"/>
    </source>
</evidence>
<keyword evidence="5" id="KW-0560">Oxidoreductase</keyword>
<feature type="transmembrane region" description="Helical" evidence="8">
    <location>
        <begin position="12"/>
        <end position="30"/>
    </location>
</feature>
<evidence type="ECO:0000256" key="7">
    <source>
        <dbReference type="RuleBase" id="RU000320"/>
    </source>
</evidence>
<evidence type="ECO:0000259" key="9">
    <source>
        <dbReference type="Pfam" id="PF00361"/>
    </source>
</evidence>
<organism evidence="10 11">
    <name type="scientific">Nesterenkonia aerolata</name>
    <dbReference type="NCBI Taxonomy" id="3074079"/>
    <lineage>
        <taxon>Bacteria</taxon>
        <taxon>Bacillati</taxon>
        <taxon>Actinomycetota</taxon>
        <taxon>Actinomycetes</taxon>
        <taxon>Micrococcales</taxon>
        <taxon>Micrococcaceae</taxon>
        <taxon>Nesterenkonia</taxon>
    </lineage>
</organism>
<feature type="transmembrane region" description="Helical" evidence="8">
    <location>
        <begin position="120"/>
        <end position="138"/>
    </location>
</feature>
<dbReference type="PRINTS" id="PR01434">
    <property type="entry name" value="NADHDHGNASE5"/>
</dbReference>
<protein>
    <submittedName>
        <fullName evidence="10">Proton-conducting transporter membrane subunit</fullName>
    </submittedName>
</protein>
<name>A0ABU2DS72_9MICC</name>
<evidence type="ECO:0000313" key="11">
    <source>
        <dbReference type="Proteomes" id="UP001251870"/>
    </source>
</evidence>
<feature type="transmembrane region" description="Helical" evidence="8">
    <location>
        <begin position="325"/>
        <end position="345"/>
    </location>
</feature>
<keyword evidence="11" id="KW-1185">Reference proteome</keyword>
<proteinExistence type="predicted"/>
<feature type="transmembrane region" description="Helical" evidence="8">
    <location>
        <begin position="351"/>
        <end position="371"/>
    </location>
</feature>
<evidence type="ECO:0000256" key="5">
    <source>
        <dbReference type="ARBA" id="ARBA00023002"/>
    </source>
</evidence>
<comment type="subcellular location">
    <subcellularLocation>
        <location evidence="1">Cell membrane</location>
        <topology evidence="1">Multi-pass membrane protein</topology>
    </subcellularLocation>
    <subcellularLocation>
        <location evidence="7">Membrane</location>
        <topology evidence="7">Multi-pass membrane protein</topology>
    </subcellularLocation>
</comment>
<keyword evidence="3 7" id="KW-0812">Transmembrane</keyword>
<feature type="transmembrane region" description="Helical" evidence="8">
    <location>
        <begin position="88"/>
        <end position="108"/>
    </location>
</feature>
<dbReference type="InterPro" id="IPR052175">
    <property type="entry name" value="ComplexI-like_HydComp"/>
</dbReference>
<dbReference type="RefSeq" id="WP_310548340.1">
    <property type="nucleotide sequence ID" value="NZ_JAVKGR010000007.1"/>
</dbReference>
<keyword evidence="2" id="KW-1003">Cell membrane</keyword>
<feature type="transmembrane region" description="Helical" evidence="8">
    <location>
        <begin position="42"/>
        <end position="63"/>
    </location>
</feature>
<evidence type="ECO:0000256" key="2">
    <source>
        <dbReference type="ARBA" id="ARBA00022475"/>
    </source>
</evidence>
<feature type="transmembrane region" description="Helical" evidence="8">
    <location>
        <begin position="144"/>
        <end position="161"/>
    </location>
</feature>
<feature type="transmembrane region" description="Helical" evidence="8">
    <location>
        <begin position="173"/>
        <end position="193"/>
    </location>
</feature>
<sequence>MSTEQLVELSGRFVPLVMVLLSVTAAVLIFPMREQSVRLRTVVNIGLAVIKVVLVVLLVPPVVVEGLRPEFSAPFLPGLDLVLRVDPLALFFAGLSVLLWLLTTIYAVGYLEGKAHRSRFFGFFSLCVTATVGISFSGNLITFLLFYELLTLVTYPLVAHWGTPASVRAARLYLRYALCGGLSVLVGTVWLTMHAGPVDFVAGGAEGVTELARQEPVQAVLIFVLLIGGLSVKAAIFPLHGWLPAAMVAPAPVSALLHAVAVVKAGAFGIVRVIDDVYGVDVADELGVLTPLLVLACFTVVYGSVVALRQQDLKRRLAYSTVSQVSYIVIGITLVEVLSTAGGLAHLVHQGLMKITLFFCAGLFAEVLHIHRVSQMRGLGYRMPWTSVAFTVGAFGMIGLPPTAGFISKWQLGQGALASEHPWVLLVLLVSTLLNAAYFLPVVYTMWCHAPERSDGAEGSGGSAAVVEPKTLLLPAVVTAVLVVFVGLVASLPLSPWETAKLIAEGVFG</sequence>
<feature type="transmembrane region" description="Helical" evidence="8">
    <location>
        <begin position="286"/>
        <end position="305"/>
    </location>
</feature>
<dbReference type="PANTHER" id="PTHR42682">
    <property type="entry name" value="HYDROGENASE-4 COMPONENT F"/>
    <property type="match status" value="1"/>
</dbReference>
<feature type="transmembrane region" description="Helical" evidence="8">
    <location>
        <begin position="472"/>
        <end position="492"/>
    </location>
</feature>
<dbReference type="EMBL" id="JAVKGR010000007">
    <property type="protein sequence ID" value="MDR8019351.1"/>
    <property type="molecule type" value="Genomic_DNA"/>
</dbReference>
<feature type="transmembrane region" description="Helical" evidence="8">
    <location>
        <begin position="423"/>
        <end position="444"/>
    </location>
</feature>
<evidence type="ECO:0000256" key="3">
    <source>
        <dbReference type="ARBA" id="ARBA00022692"/>
    </source>
</evidence>
<dbReference type="Proteomes" id="UP001251870">
    <property type="component" value="Unassembled WGS sequence"/>
</dbReference>
<feature type="transmembrane region" description="Helical" evidence="8">
    <location>
        <begin position="383"/>
        <end position="403"/>
    </location>
</feature>
<evidence type="ECO:0000313" key="10">
    <source>
        <dbReference type="EMBL" id="MDR8019351.1"/>
    </source>
</evidence>
<evidence type="ECO:0000256" key="4">
    <source>
        <dbReference type="ARBA" id="ARBA00022989"/>
    </source>
</evidence>
<gene>
    <name evidence="10" type="ORF">RIL96_07200</name>
</gene>
<dbReference type="Pfam" id="PF00361">
    <property type="entry name" value="Proton_antipo_M"/>
    <property type="match status" value="1"/>
</dbReference>
<feature type="transmembrane region" description="Helical" evidence="8">
    <location>
        <begin position="219"/>
        <end position="243"/>
    </location>
</feature>
<keyword evidence="6 8" id="KW-0472">Membrane</keyword>
<evidence type="ECO:0000256" key="8">
    <source>
        <dbReference type="SAM" id="Phobius"/>
    </source>
</evidence>
<feature type="transmembrane region" description="Helical" evidence="8">
    <location>
        <begin position="255"/>
        <end position="274"/>
    </location>
</feature>
<reference evidence="10 11" key="1">
    <citation type="submission" date="2023-09" db="EMBL/GenBank/DDBJ databases">
        <title>Description of three actinobacteria isolated from air of manufacturing shop in a pharmaceutical factory.</title>
        <authorList>
            <person name="Zhang D.-F."/>
        </authorList>
    </citation>
    <scope>NUCLEOTIDE SEQUENCE [LARGE SCALE GENOMIC DNA]</scope>
    <source>
        <strain evidence="10 11">LY-0111</strain>
    </source>
</reference>
<evidence type="ECO:0000256" key="1">
    <source>
        <dbReference type="ARBA" id="ARBA00004651"/>
    </source>
</evidence>